<reference evidence="1" key="1">
    <citation type="journal article" date="2013" name="Environ. Microbiol.">
        <title>Seasonally variable intestinal metagenomes of the red palm weevil (Rhynchophorus ferrugineus).</title>
        <authorList>
            <person name="Jia S."/>
            <person name="Zhang X."/>
            <person name="Zhang G."/>
            <person name="Yin A."/>
            <person name="Zhang S."/>
            <person name="Li F."/>
            <person name="Wang L."/>
            <person name="Zhao D."/>
            <person name="Yun Q."/>
            <person name="Tala"/>
            <person name="Wang J."/>
            <person name="Sun G."/>
            <person name="Baabdullah M."/>
            <person name="Yu X."/>
            <person name="Hu S."/>
            <person name="Al-Mssallem I.S."/>
            <person name="Yu J."/>
        </authorList>
    </citation>
    <scope>NUCLEOTIDE SEQUENCE</scope>
</reference>
<feature type="non-terminal residue" evidence="1">
    <location>
        <position position="110"/>
    </location>
</feature>
<dbReference type="EMBL" id="KF123122">
    <property type="protein sequence ID" value="AIA90423.1"/>
    <property type="molecule type" value="Genomic_DNA"/>
</dbReference>
<protein>
    <submittedName>
        <fullName evidence="1">CAZy families GT30 protein</fullName>
    </submittedName>
</protein>
<name>A0A060C1A9_9CHLB</name>
<dbReference type="Gene3D" id="3.40.50.2000">
    <property type="entry name" value="Glycogen Phosphorylase B"/>
    <property type="match status" value="1"/>
</dbReference>
<organism evidence="1">
    <name type="scientific">uncultured Chlorobium sp</name>
    <dbReference type="NCBI Taxonomy" id="309171"/>
    <lineage>
        <taxon>Bacteria</taxon>
        <taxon>Pseudomonadati</taxon>
        <taxon>Chlorobiota</taxon>
        <taxon>Chlorobiia</taxon>
        <taxon>Chlorobiales</taxon>
        <taxon>Chlorobiaceae</taxon>
        <taxon>Chlorobium/Pelodictyon group</taxon>
        <taxon>Chlorobium</taxon>
        <taxon>environmental samples</taxon>
    </lineage>
</organism>
<dbReference type="AlphaFoldDB" id="A0A060C1A9"/>
<evidence type="ECO:0000313" key="1">
    <source>
        <dbReference type="EMBL" id="AIA90423.1"/>
    </source>
</evidence>
<accession>A0A060C1A9</accession>
<sequence length="110" mass="11964">MLAELYGIGQLAYVGGGFRRQIHSIVEPVAHNLPVVFGPNFRRSPEAVALSATEAALALPKSGAADALTDWIRRLAFPGSERAKTEEPLRVFLQIHRGAGERVADFVHEC</sequence>
<proteinExistence type="predicted"/>